<dbReference type="Proteomes" id="UP001497516">
    <property type="component" value="Chromosome 7"/>
</dbReference>
<dbReference type="CDD" id="cd00303">
    <property type="entry name" value="retropepsin_like"/>
    <property type="match status" value="1"/>
</dbReference>
<dbReference type="PANTHER" id="PTHR35046">
    <property type="entry name" value="ZINC KNUCKLE (CCHC-TYPE) FAMILY PROTEIN"/>
    <property type="match status" value="1"/>
</dbReference>
<keyword evidence="2" id="KW-1185">Reference proteome</keyword>
<reference evidence="1 2" key="1">
    <citation type="submission" date="2024-04" db="EMBL/GenBank/DDBJ databases">
        <authorList>
            <person name="Fracassetti M."/>
        </authorList>
    </citation>
    <scope>NUCLEOTIDE SEQUENCE [LARGE SCALE GENOMIC DNA]</scope>
</reference>
<organism evidence="1 2">
    <name type="scientific">Linum trigynum</name>
    <dbReference type="NCBI Taxonomy" id="586398"/>
    <lineage>
        <taxon>Eukaryota</taxon>
        <taxon>Viridiplantae</taxon>
        <taxon>Streptophyta</taxon>
        <taxon>Embryophyta</taxon>
        <taxon>Tracheophyta</taxon>
        <taxon>Spermatophyta</taxon>
        <taxon>Magnoliopsida</taxon>
        <taxon>eudicotyledons</taxon>
        <taxon>Gunneridae</taxon>
        <taxon>Pentapetalae</taxon>
        <taxon>rosids</taxon>
        <taxon>fabids</taxon>
        <taxon>Malpighiales</taxon>
        <taxon>Linaceae</taxon>
        <taxon>Linum</taxon>
    </lineage>
</organism>
<evidence type="ECO:0000313" key="2">
    <source>
        <dbReference type="Proteomes" id="UP001497516"/>
    </source>
</evidence>
<dbReference type="AlphaFoldDB" id="A0AAV2FVL1"/>
<evidence type="ECO:0000313" key="1">
    <source>
        <dbReference type="EMBL" id="CAL1401588.1"/>
    </source>
</evidence>
<protein>
    <submittedName>
        <fullName evidence="1">Uncharacterized protein</fullName>
    </submittedName>
</protein>
<sequence>MRGRWKVVVPSNRWRSCTNVVSACAVKRLGLPTLKLPNPYTLQWHNDHGSIKVMKQALMKFEIGGYKDEILCDVVPVQAAHILLGRPWQFDRQAQHDGVTN</sequence>
<gene>
    <name evidence="1" type="ORF">LTRI10_LOCUS41636</name>
</gene>
<dbReference type="EMBL" id="OZ034820">
    <property type="protein sequence ID" value="CAL1401588.1"/>
    <property type="molecule type" value="Genomic_DNA"/>
</dbReference>
<dbReference type="PANTHER" id="PTHR35046:SF26">
    <property type="entry name" value="RNA-DIRECTED DNA POLYMERASE"/>
    <property type="match status" value="1"/>
</dbReference>
<accession>A0AAV2FVL1</accession>
<name>A0AAV2FVL1_9ROSI</name>
<proteinExistence type="predicted"/>